<dbReference type="eggNOG" id="COG0564">
    <property type="taxonomic scope" value="Bacteria"/>
</dbReference>
<evidence type="ECO:0000256" key="1">
    <source>
        <dbReference type="ARBA" id="ARBA00000381"/>
    </source>
</evidence>
<dbReference type="PROSITE" id="PS50889">
    <property type="entry name" value="S4"/>
    <property type="match status" value="1"/>
</dbReference>
<dbReference type="GO" id="GO:0000455">
    <property type="term" value="P:enzyme-directed rRNA pseudouridine synthesis"/>
    <property type="evidence" value="ECO:0007669"/>
    <property type="project" value="TreeGrafter"/>
</dbReference>
<dbReference type="InterPro" id="IPR006224">
    <property type="entry name" value="PsdUridine_synth_RluA-like_CS"/>
</dbReference>
<dbReference type="Proteomes" id="UP000004188">
    <property type="component" value="Unassembled WGS sequence"/>
</dbReference>
<organism evidence="11 12">
    <name type="scientific">beta proteobacterium KB13</name>
    <dbReference type="NCBI Taxonomy" id="314607"/>
    <lineage>
        <taxon>Bacteria</taxon>
        <taxon>Pseudomonadati</taxon>
        <taxon>Pseudomonadota</taxon>
        <taxon>Betaproteobacteria</taxon>
        <taxon>Nitrosomonadales</taxon>
        <taxon>OM43 clade</taxon>
    </lineage>
</organism>
<dbReference type="Pfam" id="PF00849">
    <property type="entry name" value="PseudoU_synth_2"/>
    <property type="match status" value="1"/>
</dbReference>
<dbReference type="GO" id="GO:0160141">
    <property type="term" value="F:23S rRNA pseudouridine(955/2504/2580) synthase activity"/>
    <property type="evidence" value="ECO:0007669"/>
    <property type="project" value="UniProtKB-EC"/>
</dbReference>
<dbReference type="EMBL" id="DS995299">
    <property type="protein sequence ID" value="EDZ64078.1"/>
    <property type="molecule type" value="Genomic_DNA"/>
</dbReference>
<evidence type="ECO:0000256" key="3">
    <source>
        <dbReference type="ARBA" id="ARBA00010876"/>
    </source>
</evidence>
<gene>
    <name evidence="11" type="primary">rluC</name>
    <name evidence="11" type="ORF">KB13_210</name>
</gene>
<dbReference type="CDD" id="cd02869">
    <property type="entry name" value="PseudoU_synth_RluA_like"/>
    <property type="match status" value="1"/>
</dbReference>
<comment type="catalytic activity">
    <reaction evidence="1">
        <text>uridine(955/2504/2580) in 23S rRNA = pseudouridine(955/2504/2580) in 23S rRNA</text>
        <dbReference type="Rhea" id="RHEA:42528"/>
        <dbReference type="Rhea" id="RHEA-COMP:10099"/>
        <dbReference type="Rhea" id="RHEA-COMP:10100"/>
        <dbReference type="ChEBI" id="CHEBI:65314"/>
        <dbReference type="ChEBI" id="CHEBI:65315"/>
        <dbReference type="EC" id="5.4.99.24"/>
    </reaction>
</comment>
<dbReference type="InterPro" id="IPR020103">
    <property type="entry name" value="PsdUridine_synth_cat_dom_sf"/>
</dbReference>
<dbReference type="InterPro" id="IPR006225">
    <property type="entry name" value="PsdUridine_synth_RluC/D"/>
</dbReference>
<evidence type="ECO:0000259" key="10">
    <source>
        <dbReference type="SMART" id="SM00363"/>
    </source>
</evidence>
<accession>B6BTS8</accession>
<evidence type="ECO:0000256" key="6">
    <source>
        <dbReference type="ARBA" id="ARBA00023235"/>
    </source>
</evidence>
<dbReference type="InterPro" id="IPR002942">
    <property type="entry name" value="S4_RNA-bd"/>
</dbReference>
<feature type="active site" evidence="7">
    <location>
        <position position="136"/>
    </location>
</feature>
<dbReference type="Gene3D" id="3.10.290.10">
    <property type="entry name" value="RNA-binding S4 domain"/>
    <property type="match status" value="1"/>
</dbReference>
<dbReference type="InterPro" id="IPR050188">
    <property type="entry name" value="RluA_PseudoU_synthase"/>
</dbReference>
<dbReference type="PANTHER" id="PTHR21600:SF92">
    <property type="entry name" value="RIBOSOMAL LARGE SUBUNIT PSEUDOURIDINE SYNTHASE C"/>
    <property type="match status" value="1"/>
</dbReference>
<dbReference type="PROSITE" id="PS01129">
    <property type="entry name" value="PSI_RLU"/>
    <property type="match status" value="1"/>
</dbReference>
<keyword evidence="11" id="KW-0456">Lyase</keyword>
<keyword evidence="4" id="KW-0698">rRNA processing</keyword>
<dbReference type="GO" id="GO:0003723">
    <property type="term" value="F:RNA binding"/>
    <property type="evidence" value="ECO:0007669"/>
    <property type="project" value="UniProtKB-KW"/>
</dbReference>
<evidence type="ECO:0000256" key="9">
    <source>
        <dbReference type="RuleBase" id="RU362028"/>
    </source>
</evidence>
<dbReference type="HOGENOM" id="CLU_016902_1_1_4"/>
<keyword evidence="12" id="KW-1185">Reference proteome</keyword>
<dbReference type="STRING" id="314607.KB13_210"/>
<dbReference type="SUPFAM" id="SSF55174">
    <property type="entry name" value="Alpha-L RNA-binding motif"/>
    <property type="match status" value="1"/>
</dbReference>
<evidence type="ECO:0000256" key="2">
    <source>
        <dbReference type="ARBA" id="ARBA00002876"/>
    </source>
</evidence>
<protein>
    <recommendedName>
        <fullName evidence="9">Pseudouridine synthase</fullName>
        <ecNumber evidence="9">5.4.99.-</ecNumber>
    </recommendedName>
</protein>
<comment type="function">
    <text evidence="2">Responsible for synthesis of pseudouridine from uracil at positions 955, 2504 and 2580 in 23S ribosomal RNA.</text>
</comment>
<dbReference type="InterPro" id="IPR006145">
    <property type="entry name" value="PsdUridine_synth_RsuA/RluA"/>
</dbReference>
<feature type="domain" description="RNA-binding S4" evidence="10">
    <location>
        <begin position="18"/>
        <end position="77"/>
    </location>
</feature>
<evidence type="ECO:0000313" key="12">
    <source>
        <dbReference type="Proteomes" id="UP000004188"/>
    </source>
</evidence>
<comment type="similarity">
    <text evidence="3 9">Belongs to the pseudouridine synthase RluA family.</text>
</comment>
<dbReference type="AlphaFoldDB" id="B6BTS8"/>
<dbReference type="CDD" id="cd00165">
    <property type="entry name" value="S4"/>
    <property type="match status" value="1"/>
</dbReference>
<sequence length="306" mass="35763">MQNKQIQHIDIDESSEDQRIDNFLFKTFKDVPKNHIFKIIRNGEVRVNKKRVKTLYKLKINDVVRIPPIEFIEKKEKKPSDNFKPHIIYEDEWLLVVNKPSGLAVHGGSGIDFGLIEHMRHIKPEYKFLELVHRIDKNTSGVIVIAKKRSALRSMQELFRNKKIKKNYLVAVKGNWDSKKKEVSLRLEKKQTSEGHHVNVVEDPLRGKLSKSIFYLVKQMQKQSLLSAQIITGRTHQIRVQLAFLGFPVLGDDKYGDFALNKKLQSSGLKRMFLHAHKLSFFHPFTEEKVELTADLPIELRKFFDE</sequence>
<dbReference type="GO" id="GO:0016829">
    <property type="term" value="F:lyase activity"/>
    <property type="evidence" value="ECO:0007669"/>
    <property type="project" value="UniProtKB-KW"/>
</dbReference>
<dbReference type="SUPFAM" id="SSF55120">
    <property type="entry name" value="Pseudouridine synthase"/>
    <property type="match status" value="1"/>
</dbReference>
<evidence type="ECO:0000256" key="5">
    <source>
        <dbReference type="ARBA" id="ARBA00022884"/>
    </source>
</evidence>
<evidence type="ECO:0000256" key="8">
    <source>
        <dbReference type="PROSITE-ProRule" id="PRU00182"/>
    </source>
</evidence>
<comment type="catalytic activity">
    <reaction evidence="9">
        <text>a uridine in RNA = a pseudouridine in RNA</text>
        <dbReference type="Rhea" id="RHEA:48348"/>
        <dbReference type="Rhea" id="RHEA-COMP:12068"/>
        <dbReference type="Rhea" id="RHEA-COMP:12069"/>
        <dbReference type="ChEBI" id="CHEBI:65314"/>
        <dbReference type="ChEBI" id="CHEBI:65315"/>
    </reaction>
</comment>
<dbReference type="PANTHER" id="PTHR21600">
    <property type="entry name" value="MITOCHONDRIAL RNA PSEUDOURIDINE SYNTHASE"/>
    <property type="match status" value="1"/>
</dbReference>
<dbReference type="Gene3D" id="3.30.2350.10">
    <property type="entry name" value="Pseudouridine synthase"/>
    <property type="match status" value="1"/>
</dbReference>
<reference evidence="12" key="1">
    <citation type="journal article" date="2012" name="Stand. Genomic Sci.">
        <title>Genome sequence of strain HIMB624, a cultured representative from the OM43 clade of marine Betaproteobacteria.</title>
        <authorList>
            <person name="Huggett M.J."/>
            <person name="Hayakawa D.H."/>
            <person name="Rappe M.S."/>
        </authorList>
    </citation>
    <scope>NUCLEOTIDE SEQUENCE [LARGE SCALE GENOMIC DNA]</scope>
    <source>
        <strain evidence="12">KB13</strain>
    </source>
</reference>
<evidence type="ECO:0000256" key="4">
    <source>
        <dbReference type="ARBA" id="ARBA00022552"/>
    </source>
</evidence>
<dbReference type="SMART" id="SM00363">
    <property type="entry name" value="S4"/>
    <property type="match status" value="1"/>
</dbReference>
<dbReference type="Pfam" id="PF01479">
    <property type="entry name" value="S4"/>
    <property type="match status" value="1"/>
</dbReference>
<keyword evidence="6 9" id="KW-0413">Isomerase</keyword>
<dbReference type="NCBIfam" id="TIGR00005">
    <property type="entry name" value="rluA_subfam"/>
    <property type="match status" value="1"/>
</dbReference>
<evidence type="ECO:0000313" key="11">
    <source>
        <dbReference type="EMBL" id="EDZ64078.1"/>
    </source>
</evidence>
<name>B6BTS8_9PROT</name>
<evidence type="ECO:0000256" key="7">
    <source>
        <dbReference type="PIRSR" id="PIRSR606225-1"/>
    </source>
</evidence>
<dbReference type="EC" id="5.4.99.-" evidence="9"/>
<proteinExistence type="inferred from homology"/>
<dbReference type="InterPro" id="IPR036986">
    <property type="entry name" value="S4_RNA-bd_sf"/>
</dbReference>
<keyword evidence="5 8" id="KW-0694">RNA-binding</keyword>